<dbReference type="PANTHER" id="PTHR36766:SF61">
    <property type="entry name" value="NB-ARC DOMAIN DISEASE RESISTANCE PROTEIN"/>
    <property type="match status" value="1"/>
</dbReference>
<dbReference type="EMBL" id="CP126666">
    <property type="protein sequence ID" value="WKA13348.1"/>
    <property type="molecule type" value="Genomic_DNA"/>
</dbReference>
<evidence type="ECO:0000256" key="1">
    <source>
        <dbReference type="ARBA" id="ARBA00022821"/>
    </source>
</evidence>
<organism evidence="3 4">
    <name type="scientific">Vitis vinifera</name>
    <name type="common">Grape</name>
    <dbReference type="NCBI Taxonomy" id="29760"/>
    <lineage>
        <taxon>Eukaryota</taxon>
        <taxon>Viridiplantae</taxon>
        <taxon>Streptophyta</taxon>
        <taxon>Embryophyta</taxon>
        <taxon>Tracheophyta</taxon>
        <taxon>Spermatophyta</taxon>
        <taxon>Magnoliopsida</taxon>
        <taxon>eudicotyledons</taxon>
        <taxon>Gunneridae</taxon>
        <taxon>Pentapetalae</taxon>
        <taxon>rosids</taxon>
        <taxon>Vitales</taxon>
        <taxon>Vitaceae</taxon>
        <taxon>Viteae</taxon>
        <taxon>Vitis</taxon>
    </lineage>
</organism>
<dbReference type="Gene3D" id="3.40.50.300">
    <property type="entry name" value="P-loop containing nucleotide triphosphate hydrolases"/>
    <property type="match status" value="1"/>
</dbReference>
<evidence type="ECO:0000313" key="3">
    <source>
        <dbReference type="EMBL" id="WKA13348.1"/>
    </source>
</evidence>
<keyword evidence="4" id="KW-1185">Reference proteome</keyword>
<protein>
    <recommendedName>
        <fullName evidence="2">NB-ARC domain-containing protein</fullName>
    </recommendedName>
</protein>
<evidence type="ECO:0000313" key="4">
    <source>
        <dbReference type="Proteomes" id="UP001227230"/>
    </source>
</evidence>
<dbReference type="PANTHER" id="PTHR36766">
    <property type="entry name" value="PLANT BROAD-SPECTRUM MILDEW RESISTANCE PROTEIN RPW8"/>
    <property type="match status" value="1"/>
</dbReference>
<keyword evidence="1" id="KW-0611">Plant defense</keyword>
<sequence>MSRKLEDIKERVDDIAKDSRLLNLIPRDTIHTRVENTWRDTHSFVLKSGIVGRDENKKEIVNLLVSSGDEENLSIVAIVGIGGLGKTTLTQLVYNNERVVQHFELKFIMCHSLYH</sequence>
<dbReference type="InterPro" id="IPR027417">
    <property type="entry name" value="P-loop_NTPase"/>
</dbReference>
<name>A0ABY9E216_VITVI</name>
<dbReference type="SUPFAM" id="SSF52540">
    <property type="entry name" value="P-loop containing nucleoside triphosphate hydrolases"/>
    <property type="match status" value="1"/>
</dbReference>
<dbReference type="InterPro" id="IPR002182">
    <property type="entry name" value="NB-ARC"/>
</dbReference>
<accession>A0ABY9E216</accession>
<evidence type="ECO:0000259" key="2">
    <source>
        <dbReference type="Pfam" id="PF00931"/>
    </source>
</evidence>
<proteinExistence type="predicted"/>
<dbReference type="Pfam" id="PF00931">
    <property type="entry name" value="NB-ARC"/>
    <property type="match status" value="1"/>
</dbReference>
<reference evidence="3 4" key="1">
    <citation type="journal article" date="2023" name="Hortic Res">
        <title>The complete reference genome for grapevine (Vitis vinifera L.) genetics and breeding.</title>
        <authorList>
            <person name="Shi X."/>
            <person name="Cao S."/>
            <person name="Wang X."/>
            <person name="Huang S."/>
            <person name="Wang Y."/>
            <person name="Liu Z."/>
            <person name="Liu W."/>
            <person name="Leng X."/>
            <person name="Peng Y."/>
            <person name="Wang N."/>
            <person name="Wang Y."/>
            <person name="Ma Z."/>
            <person name="Xu X."/>
            <person name="Zhang F."/>
            <person name="Xue H."/>
            <person name="Zhong H."/>
            <person name="Wang Y."/>
            <person name="Zhang K."/>
            <person name="Velt A."/>
            <person name="Avia K."/>
            <person name="Holtgrawe D."/>
            <person name="Grimplet J."/>
            <person name="Matus J.T."/>
            <person name="Ware D."/>
            <person name="Wu X."/>
            <person name="Wang H."/>
            <person name="Liu C."/>
            <person name="Fang Y."/>
            <person name="Rustenholz C."/>
            <person name="Cheng Z."/>
            <person name="Xiao H."/>
            <person name="Zhou Y."/>
        </authorList>
    </citation>
    <scope>NUCLEOTIDE SEQUENCE [LARGE SCALE GENOMIC DNA]</scope>
    <source>
        <strain evidence="4">cv. Pinot noir / PN40024</strain>
        <tissue evidence="3">Leaf</tissue>
    </source>
</reference>
<feature type="domain" description="NB-ARC" evidence="2">
    <location>
        <begin position="54"/>
        <end position="105"/>
    </location>
</feature>
<gene>
    <name evidence="3" type="ORF">VitviT2T_030654</name>
</gene>
<dbReference type="Proteomes" id="UP001227230">
    <property type="component" value="Chromosome 19"/>
</dbReference>